<dbReference type="Pfam" id="PF01344">
    <property type="entry name" value="Kelch_1"/>
    <property type="match status" value="2"/>
</dbReference>
<proteinExistence type="predicted"/>
<evidence type="ECO:0000313" key="1">
    <source>
        <dbReference type="EMBL" id="CAK9151361.1"/>
    </source>
</evidence>
<dbReference type="SUPFAM" id="SSF117281">
    <property type="entry name" value="Kelch motif"/>
    <property type="match status" value="1"/>
</dbReference>
<dbReference type="Proteomes" id="UP001642360">
    <property type="component" value="Unassembled WGS sequence"/>
</dbReference>
<reference evidence="1 2" key="1">
    <citation type="submission" date="2024-02" db="EMBL/GenBank/DDBJ databases">
        <authorList>
            <person name="Vignale AGUSTIN F."/>
            <person name="Sosa J E."/>
            <person name="Modenutti C."/>
        </authorList>
    </citation>
    <scope>NUCLEOTIDE SEQUENCE [LARGE SCALE GENOMIC DNA]</scope>
</reference>
<organism evidence="1 2">
    <name type="scientific">Ilex paraguariensis</name>
    <name type="common">yerba mate</name>
    <dbReference type="NCBI Taxonomy" id="185542"/>
    <lineage>
        <taxon>Eukaryota</taxon>
        <taxon>Viridiplantae</taxon>
        <taxon>Streptophyta</taxon>
        <taxon>Embryophyta</taxon>
        <taxon>Tracheophyta</taxon>
        <taxon>Spermatophyta</taxon>
        <taxon>Magnoliopsida</taxon>
        <taxon>eudicotyledons</taxon>
        <taxon>Gunneridae</taxon>
        <taxon>Pentapetalae</taxon>
        <taxon>asterids</taxon>
        <taxon>campanulids</taxon>
        <taxon>Aquifoliales</taxon>
        <taxon>Aquifoliaceae</taxon>
        <taxon>Ilex</taxon>
    </lineage>
</organism>
<name>A0ABC8S559_9AQUA</name>
<protein>
    <submittedName>
        <fullName evidence="1">Uncharacterized protein</fullName>
    </submittedName>
</protein>
<dbReference type="Gene3D" id="2.120.10.80">
    <property type="entry name" value="Kelch-type beta propeller"/>
    <property type="match status" value="2"/>
</dbReference>
<dbReference type="PANTHER" id="PTHR47365:SF2">
    <property type="entry name" value="KELCH-LIKE PROTEIN 23"/>
    <property type="match status" value="1"/>
</dbReference>
<evidence type="ECO:0000313" key="2">
    <source>
        <dbReference type="Proteomes" id="UP001642360"/>
    </source>
</evidence>
<gene>
    <name evidence="1" type="ORF">ILEXP_LOCUS19520</name>
</gene>
<dbReference type="AlphaFoldDB" id="A0ABC8S559"/>
<dbReference type="InterPro" id="IPR015915">
    <property type="entry name" value="Kelch-typ_b-propeller"/>
</dbReference>
<sequence length="391" mass="43696">MAHLTIPPLPKFSTIPPSSPTHIMDSISSSTSVSRPTRENSSNDYRIYASFCARDPMPNINISNWIECYNPSNNSWDIVTMIPGLIENHILKGFAMVSIGDSIYVIGGRLCHKVVGRDPGDIVEVDLEVLPSVLRYNVRTDSWSKCAPLAIPRFDFACTVCDNRIYVAGGQSTLASARGISSAEVYDTVLDEWRPLPNMSTLRYKCVGVTWRGKIHVVGGFAERGDSDSPGPYNTQRSSAEVYDTRRNAWDFMARMWELDVPPNQIVAIGGRLFSSGDCLNAWKGYIELYDGKLNMWDMVDGSHLHTLSTPISTSDNWPTMQRLYLTMAPIGTRLYFLAGYRTPGEISRLRSEVHVFDTSANGGGWRSFEPLEEEREKELCCHCCVLGQVL</sequence>
<comment type="caution">
    <text evidence="1">The sequence shown here is derived from an EMBL/GenBank/DDBJ whole genome shotgun (WGS) entry which is preliminary data.</text>
</comment>
<dbReference type="InterPro" id="IPR006652">
    <property type="entry name" value="Kelch_1"/>
</dbReference>
<dbReference type="EMBL" id="CAUOFW020002125">
    <property type="protein sequence ID" value="CAK9151361.1"/>
    <property type="molecule type" value="Genomic_DNA"/>
</dbReference>
<dbReference type="PANTHER" id="PTHR47365">
    <property type="entry name" value="PLANT PROTEIN, PUTATIVE-RELATED"/>
    <property type="match status" value="1"/>
</dbReference>
<accession>A0ABC8S559</accession>
<keyword evidence="2" id="KW-1185">Reference proteome</keyword>
<dbReference type="SMART" id="SM00612">
    <property type="entry name" value="Kelch"/>
    <property type="match status" value="2"/>
</dbReference>